<keyword evidence="7" id="KW-1185">Reference proteome</keyword>
<accession>A0A0D6P5I4</accession>
<dbReference type="PANTHER" id="PTHR30244">
    <property type="entry name" value="TRANSAMINASE"/>
    <property type="match status" value="1"/>
</dbReference>
<organism evidence="6 7">
    <name type="scientific">Acidisphaera rubrifaciens HS-AP3</name>
    <dbReference type="NCBI Taxonomy" id="1231350"/>
    <lineage>
        <taxon>Bacteria</taxon>
        <taxon>Pseudomonadati</taxon>
        <taxon>Pseudomonadota</taxon>
        <taxon>Alphaproteobacteria</taxon>
        <taxon>Acetobacterales</taxon>
        <taxon>Acetobacteraceae</taxon>
        <taxon>Acidisphaera</taxon>
    </lineage>
</organism>
<evidence type="ECO:0000256" key="2">
    <source>
        <dbReference type="ARBA" id="ARBA00037999"/>
    </source>
</evidence>
<dbReference type="GO" id="GO:0030170">
    <property type="term" value="F:pyridoxal phosphate binding"/>
    <property type="evidence" value="ECO:0007669"/>
    <property type="project" value="TreeGrafter"/>
</dbReference>
<dbReference type="InterPro" id="IPR015424">
    <property type="entry name" value="PyrdxlP-dep_Trfase"/>
</dbReference>
<dbReference type="PIRSF" id="PIRSF000390">
    <property type="entry name" value="PLP_StrS"/>
    <property type="match status" value="1"/>
</dbReference>
<comment type="caution">
    <text evidence="6">The sequence shown here is derived from an EMBL/GenBank/DDBJ whole genome shotgun (WGS) entry which is preliminary data.</text>
</comment>
<dbReference type="AlphaFoldDB" id="A0A0D6P5I4"/>
<dbReference type="GO" id="GO:0008483">
    <property type="term" value="F:transaminase activity"/>
    <property type="evidence" value="ECO:0007669"/>
    <property type="project" value="TreeGrafter"/>
</dbReference>
<name>A0A0D6P5I4_9PROT</name>
<sequence>MADGLREIEDSGTFSNFGPVNTRFEARLLAERFEGTGSVLTVNNATIGLMMAIRAAVGADPSGTRRYALMPSFTFAATAHAAIWCGLTPLFCDIDPDTWMPCLESLERLLHLYRDQIAVMVPCATFGANLDLRAYARLSAQWGIPVVVDAAASLGALDPDGRPFAAGAPFPVVFSMHATKTFAVGEGGFVYADDPALVATLREMANFGFGQPRSATMLGINGKLSEVMALLALAKLDEFDAVLQRRGQLEALYRAQLPGWTFQAATGLRHAAPFVAVLPPAHVARTTAREALSRREIGSGAYFSPHLAEQPYFQSTAVAGALRHTAAVARRIVALPIADTMTEAEVAEVCDVLHAVEAAAPTRGMRPAAALAGAVN</sequence>
<dbReference type="InterPro" id="IPR015421">
    <property type="entry name" value="PyrdxlP-dep_Trfase_major"/>
</dbReference>
<comment type="similarity">
    <text evidence="2 5">Belongs to the DegT/DnrJ/EryC1 family.</text>
</comment>
<dbReference type="InterPro" id="IPR000653">
    <property type="entry name" value="DegT/StrS_aminotransferase"/>
</dbReference>
<dbReference type="Proteomes" id="UP000032680">
    <property type="component" value="Unassembled WGS sequence"/>
</dbReference>
<evidence type="ECO:0000256" key="3">
    <source>
        <dbReference type="PIRSR" id="PIRSR000390-1"/>
    </source>
</evidence>
<evidence type="ECO:0000313" key="7">
    <source>
        <dbReference type="Proteomes" id="UP000032680"/>
    </source>
</evidence>
<dbReference type="SUPFAM" id="SSF53383">
    <property type="entry name" value="PLP-dependent transferases"/>
    <property type="match status" value="1"/>
</dbReference>
<evidence type="ECO:0000256" key="1">
    <source>
        <dbReference type="ARBA" id="ARBA00022898"/>
    </source>
</evidence>
<dbReference type="Pfam" id="PF01041">
    <property type="entry name" value="DegT_DnrJ_EryC1"/>
    <property type="match status" value="1"/>
</dbReference>
<protein>
    <submittedName>
        <fullName evidence="6">Pleiotropic regulatory protein DnrJ/EryC1/StrS</fullName>
    </submittedName>
</protein>
<evidence type="ECO:0000256" key="4">
    <source>
        <dbReference type="PIRSR" id="PIRSR000390-2"/>
    </source>
</evidence>
<feature type="modified residue" description="N6-(pyridoxal phosphate)lysine" evidence="4">
    <location>
        <position position="180"/>
    </location>
</feature>
<dbReference type="Gene3D" id="3.40.640.10">
    <property type="entry name" value="Type I PLP-dependent aspartate aminotransferase-like (Major domain)"/>
    <property type="match status" value="1"/>
</dbReference>
<gene>
    <name evidence="6" type="ORF">Asru_0220_11</name>
</gene>
<reference evidence="6 7" key="1">
    <citation type="submission" date="2012-11" db="EMBL/GenBank/DDBJ databases">
        <title>Whole genome sequence of Acidisphaera rubrifaciens HS-AP3.</title>
        <authorList>
            <person name="Azuma Y."/>
            <person name="Higashiura N."/>
            <person name="Hirakawa H."/>
            <person name="Matsushita K."/>
        </authorList>
    </citation>
    <scope>NUCLEOTIDE SEQUENCE [LARGE SCALE GENOMIC DNA]</scope>
    <source>
        <strain evidence="6 7">HS-AP3</strain>
    </source>
</reference>
<evidence type="ECO:0000256" key="5">
    <source>
        <dbReference type="RuleBase" id="RU004508"/>
    </source>
</evidence>
<feature type="active site" description="Proton acceptor" evidence="3">
    <location>
        <position position="180"/>
    </location>
</feature>
<dbReference type="EMBL" id="BANB01000220">
    <property type="protein sequence ID" value="GAN77035.1"/>
    <property type="molecule type" value="Genomic_DNA"/>
</dbReference>
<proteinExistence type="inferred from homology"/>
<keyword evidence="1 4" id="KW-0663">Pyridoxal phosphate</keyword>
<dbReference type="PANTHER" id="PTHR30244:SF9">
    <property type="entry name" value="PROTEIN RV3402C"/>
    <property type="match status" value="1"/>
</dbReference>
<dbReference type="GO" id="GO:0000271">
    <property type="term" value="P:polysaccharide biosynthetic process"/>
    <property type="evidence" value="ECO:0007669"/>
    <property type="project" value="TreeGrafter"/>
</dbReference>
<evidence type="ECO:0000313" key="6">
    <source>
        <dbReference type="EMBL" id="GAN77035.1"/>
    </source>
</evidence>